<comment type="similarity">
    <text evidence="1">Belongs to the SNF2/RAD54 helicase family.</text>
</comment>
<evidence type="ECO:0000256" key="5">
    <source>
        <dbReference type="ARBA" id="ARBA00022840"/>
    </source>
</evidence>
<accession>A0A5M3YZ79</accession>
<feature type="region of interest" description="Disordered" evidence="6">
    <location>
        <begin position="51"/>
        <end position="176"/>
    </location>
</feature>
<feature type="compositionally biased region" description="Polar residues" evidence="6">
    <location>
        <begin position="152"/>
        <end position="167"/>
    </location>
</feature>
<evidence type="ECO:0000256" key="6">
    <source>
        <dbReference type="SAM" id="MobiDB-lite"/>
    </source>
</evidence>
<organism evidence="7 8">
    <name type="scientific">Aspergillus terreus</name>
    <dbReference type="NCBI Taxonomy" id="33178"/>
    <lineage>
        <taxon>Eukaryota</taxon>
        <taxon>Fungi</taxon>
        <taxon>Dikarya</taxon>
        <taxon>Ascomycota</taxon>
        <taxon>Pezizomycotina</taxon>
        <taxon>Eurotiomycetes</taxon>
        <taxon>Eurotiomycetidae</taxon>
        <taxon>Eurotiales</taxon>
        <taxon>Aspergillaceae</taxon>
        <taxon>Aspergillus</taxon>
        <taxon>Aspergillus subgen. Circumdati</taxon>
    </lineage>
</organism>
<dbReference type="InterPro" id="IPR000330">
    <property type="entry name" value="SNF2_N"/>
</dbReference>
<dbReference type="InterPro" id="IPR001650">
    <property type="entry name" value="Helicase_C-like"/>
</dbReference>
<evidence type="ECO:0000256" key="3">
    <source>
        <dbReference type="ARBA" id="ARBA00022801"/>
    </source>
</evidence>
<sequence length="1221" mass="137681">MASSAEAINDVLEDLQLHHVILQSLEEQRPDAVEEKEEILETIRGLEMRLAELRGEPARSTQRRPAQTSQANSTRPSTSSSQLDGPSDSPAPPPRWGSSAMPPPRAESSRSLGPLSIRKRARSSQEETESDGSDDTDDLEIPPAKRTWNPAPRTSKSPPPSFGSQASRLAGSDSEFEGADDLAQILGLDSRDTLLAIQDEQRKAEQWLKERREQERRDAELARRLMEDSDEASPPARHLSPQPSWPPLFPERPHSPRSGGNQIGPSQPNPFLRARSPPRPGGNRLESEWSNHSPFAAARAQAAQPPRPIPPVPSQPDSRWSTPRDSILIQDSDDSDVVELQPRNFPTQRQNPRPVHHPYDSGLRGSNSVKDHAYAYMDYNSRLQPRLQPLQNLYPNPNLTPGPSDIRGPGPSYGPNVLNNTMARMKSGKELFEQIGKSIFGDLPHAFSSTGAPRYPLPGPAGYTHGSYGGYPDFLSDYHDADSKKINEEIKQLLETIRPDSDISAQDREGTPESLRFPLLEHQKLGLAWMKSMEEKDQKGGILADDMGLGKTIQAIALMVSRPSQDPERKPTLIIAPVALMQQWKREIQRILRPGRCQLSIYVLHGDKRGVTFRELKDYDVVLTTFGTLSSELKRREKYDELQSRGATDHALRDLAKGLPCLGPSSKWYRIIIDEAQCIKNRNTKSALAACRLNATYRWCMSGTPMMNNVEELHSLLKFLRIRPYSNLERFNRDFTRPLKSASLQEHDRAMTQLQVLLKAVLLRRTKESKIDGRPILQLPRRISEKVHAAFSEDEMELYQALETKTQLQFNRYLEAGTVGRNYSNILVLLLRLRQACCHPHLITDFSVKLNANTDELNLVENAKAFGKDVIVRLKDNDDMECPICIDAVENPIIFFPCGHSTCAECFSRISDPALALRQGVDGSVEVKCPNCRGKVDPKKITDHISFKKVHYGDPDGTEEAEEDKAAEDEDESDDDSDDDNESLSRFIVNDDEDDGTPKTSKKKKGKMAQKNKKKTLAELKKEASKNIKSKRKYLRRLEKTWVTSAKIEKTLEILDGIRQGEGNEKTIIFSQFTSLLDLLEVPISRRGWNYRRYDGSMKPQDRNASVLDFTDDPDCRIMLVSLKAGNSGLNLVAASQVIIFDPFWNPYIEEQAIDRAHRIGQMREVQIHRILVPNTVEDRILELQDKKRELIEGALDEKASKNVSRLGTRELAYLFNIRDQ</sequence>
<evidence type="ECO:0000256" key="2">
    <source>
        <dbReference type="ARBA" id="ARBA00022741"/>
    </source>
</evidence>
<keyword evidence="4" id="KW-0347">Helicase</keyword>
<name>A0A5M3YZ79_ASPTE</name>
<feature type="region of interest" description="Disordered" evidence="6">
    <location>
        <begin position="947"/>
        <end position="1019"/>
    </location>
</feature>
<dbReference type="InterPro" id="IPR049730">
    <property type="entry name" value="SNF2/RAD54-like_C"/>
</dbReference>
<comment type="caution">
    <text evidence="7">The sequence shown here is derived from an EMBL/GenBank/DDBJ whole genome shotgun (WGS) entry which is preliminary data.</text>
</comment>
<keyword evidence="2" id="KW-0547">Nucleotide-binding</keyword>
<dbReference type="GO" id="GO:0008094">
    <property type="term" value="F:ATP-dependent activity, acting on DNA"/>
    <property type="evidence" value="ECO:0007669"/>
    <property type="project" value="TreeGrafter"/>
</dbReference>
<dbReference type="OrthoDB" id="423559at2759"/>
<protein>
    <submittedName>
        <fullName evidence="7">SWI/SNF family DNA-dependent ATPase Ris1</fullName>
    </submittedName>
</protein>
<dbReference type="Gene3D" id="3.30.40.10">
    <property type="entry name" value="Zinc/RING finger domain, C3HC4 (zinc finger)"/>
    <property type="match status" value="1"/>
</dbReference>
<dbReference type="Pfam" id="PF00176">
    <property type="entry name" value="SNF2-rel_dom"/>
    <property type="match status" value="1"/>
</dbReference>
<dbReference type="GO" id="GO:0005524">
    <property type="term" value="F:ATP binding"/>
    <property type="evidence" value="ECO:0007669"/>
    <property type="project" value="UniProtKB-KW"/>
</dbReference>
<dbReference type="EMBL" id="BLJY01000006">
    <property type="protein sequence ID" value="GFF17247.1"/>
    <property type="molecule type" value="Genomic_DNA"/>
</dbReference>
<evidence type="ECO:0000256" key="4">
    <source>
        <dbReference type="ARBA" id="ARBA00022806"/>
    </source>
</evidence>
<feature type="compositionally biased region" description="Basic and acidic residues" evidence="6">
    <location>
        <begin position="206"/>
        <end position="227"/>
    </location>
</feature>
<feature type="compositionally biased region" description="Polar residues" evidence="6">
    <location>
        <begin position="59"/>
        <end position="84"/>
    </location>
</feature>
<feature type="compositionally biased region" description="Low complexity" evidence="6">
    <location>
        <begin position="391"/>
        <end position="401"/>
    </location>
</feature>
<feature type="compositionally biased region" description="Acidic residues" evidence="6">
    <location>
        <begin position="956"/>
        <end position="982"/>
    </location>
</feature>
<dbReference type="PROSITE" id="PS50089">
    <property type="entry name" value="ZF_RING_2"/>
    <property type="match status" value="1"/>
</dbReference>
<feature type="compositionally biased region" description="Basic residues" evidence="6">
    <location>
        <begin position="1000"/>
        <end position="1015"/>
    </location>
</feature>
<keyword evidence="8" id="KW-1185">Reference proteome</keyword>
<dbReference type="GO" id="GO:0016787">
    <property type="term" value="F:hydrolase activity"/>
    <property type="evidence" value="ECO:0007669"/>
    <property type="project" value="UniProtKB-KW"/>
</dbReference>
<dbReference type="GO" id="GO:0004386">
    <property type="term" value="F:helicase activity"/>
    <property type="evidence" value="ECO:0007669"/>
    <property type="project" value="UniProtKB-KW"/>
</dbReference>
<dbReference type="InterPro" id="IPR038718">
    <property type="entry name" value="SNF2-like_sf"/>
</dbReference>
<dbReference type="AlphaFoldDB" id="A0A5M3YZ79"/>
<feature type="compositionally biased region" description="Pro residues" evidence="6">
    <location>
        <begin position="305"/>
        <end position="314"/>
    </location>
</feature>
<dbReference type="InterPro" id="IPR027417">
    <property type="entry name" value="P-loop_NTPase"/>
</dbReference>
<dbReference type="PROSITE" id="PS51194">
    <property type="entry name" value="HELICASE_CTER"/>
    <property type="match status" value="1"/>
</dbReference>
<dbReference type="SMART" id="SM00490">
    <property type="entry name" value="HELICc"/>
    <property type="match status" value="1"/>
</dbReference>
<dbReference type="PANTHER" id="PTHR45626:SF16">
    <property type="entry name" value="ATP-DEPENDENT HELICASE ULS1"/>
    <property type="match status" value="1"/>
</dbReference>
<feature type="region of interest" description="Disordered" evidence="6">
    <location>
        <begin position="206"/>
        <end position="366"/>
    </location>
</feature>
<proteinExistence type="inferred from homology"/>
<dbReference type="InterPro" id="IPR013083">
    <property type="entry name" value="Znf_RING/FYVE/PHD"/>
</dbReference>
<evidence type="ECO:0000313" key="8">
    <source>
        <dbReference type="Proteomes" id="UP000452235"/>
    </source>
</evidence>
<dbReference type="GO" id="GO:0005634">
    <property type="term" value="C:nucleus"/>
    <property type="evidence" value="ECO:0007669"/>
    <property type="project" value="TreeGrafter"/>
</dbReference>
<dbReference type="Pfam" id="PF00271">
    <property type="entry name" value="Helicase_C"/>
    <property type="match status" value="1"/>
</dbReference>
<dbReference type="FunFam" id="3.40.50.300:FF:002380">
    <property type="entry name" value="SWI/SNF family DNA-dependent ATPase, putative"/>
    <property type="match status" value="1"/>
</dbReference>
<keyword evidence="3" id="KW-0378">Hydrolase</keyword>
<dbReference type="SMART" id="SM00184">
    <property type="entry name" value="RING"/>
    <property type="match status" value="1"/>
</dbReference>
<gene>
    <name evidence="7" type="ORF">ATEIFO6365_0006059500</name>
</gene>
<feature type="compositionally biased region" description="Low complexity" evidence="6">
    <location>
        <begin position="293"/>
        <end position="304"/>
    </location>
</feature>
<dbReference type="InterPro" id="IPR001841">
    <property type="entry name" value="Znf_RING"/>
</dbReference>
<reference evidence="7 8" key="1">
    <citation type="submission" date="2020-01" db="EMBL/GenBank/DDBJ databases">
        <title>Aspergillus terreus IFO 6365 whole genome shotgun sequence.</title>
        <authorList>
            <person name="Kanamasa S."/>
            <person name="Takahashi H."/>
        </authorList>
    </citation>
    <scope>NUCLEOTIDE SEQUENCE [LARGE SCALE GENOMIC DNA]</scope>
    <source>
        <strain evidence="7 8">IFO 6365</strain>
    </source>
</reference>
<dbReference type="GO" id="GO:0005737">
    <property type="term" value="C:cytoplasm"/>
    <property type="evidence" value="ECO:0007669"/>
    <property type="project" value="TreeGrafter"/>
</dbReference>
<dbReference type="SUPFAM" id="SSF57850">
    <property type="entry name" value="RING/U-box"/>
    <property type="match status" value="1"/>
</dbReference>
<dbReference type="GO" id="GO:0000724">
    <property type="term" value="P:double-strand break repair via homologous recombination"/>
    <property type="evidence" value="ECO:0007669"/>
    <property type="project" value="TreeGrafter"/>
</dbReference>
<dbReference type="Pfam" id="PF13923">
    <property type="entry name" value="zf-C3HC4_2"/>
    <property type="match status" value="1"/>
</dbReference>
<feature type="compositionally biased region" description="Acidic residues" evidence="6">
    <location>
        <begin position="126"/>
        <end position="140"/>
    </location>
</feature>
<dbReference type="CDD" id="cd18793">
    <property type="entry name" value="SF2_C_SNF"/>
    <property type="match status" value="1"/>
</dbReference>
<evidence type="ECO:0000313" key="7">
    <source>
        <dbReference type="EMBL" id="GFF17247.1"/>
    </source>
</evidence>
<dbReference type="InterPro" id="IPR050628">
    <property type="entry name" value="SNF2_RAD54_helicase_TF"/>
</dbReference>
<keyword evidence="5" id="KW-0067">ATP-binding</keyword>
<dbReference type="SUPFAM" id="SSF52540">
    <property type="entry name" value="P-loop containing nucleoside triphosphate hydrolases"/>
    <property type="match status" value="2"/>
</dbReference>
<evidence type="ECO:0000256" key="1">
    <source>
        <dbReference type="ARBA" id="ARBA00007025"/>
    </source>
</evidence>
<feature type="compositionally biased region" description="Pro residues" evidence="6">
    <location>
        <begin position="89"/>
        <end position="105"/>
    </location>
</feature>
<dbReference type="PANTHER" id="PTHR45626">
    <property type="entry name" value="TRANSCRIPTION TERMINATION FACTOR 2-RELATED"/>
    <property type="match status" value="1"/>
</dbReference>
<dbReference type="CDD" id="cd18008">
    <property type="entry name" value="DEXDc_SHPRH-like"/>
    <property type="match status" value="1"/>
</dbReference>
<dbReference type="Gene3D" id="3.40.50.10810">
    <property type="entry name" value="Tandem AAA-ATPase domain"/>
    <property type="match status" value="1"/>
</dbReference>
<dbReference type="FunFam" id="3.40.50.10810:FF:000064">
    <property type="entry name" value="SWI/SNF family DNA-dependent ATPase Ris1, putative"/>
    <property type="match status" value="1"/>
</dbReference>
<dbReference type="Proteomes" id="UP000452235">
    <property type="component" value="Unassembled WGS sequence"/>
</dbReference>
<feature type="region of interest" description="Disordered" evidence="6">
    <location>
        <begin position="391"/>
        <end position="413"/>
    </location>
</feature>
<dbReference type="InterPro" id="IPR014001">
    <property type="entry name" value="Helicase_ATP-bd"/>
</dbReference>
<dbReference type="PROSITE" id="PS51192">
    <property type="entry name" value="HELICASE_ATP_BIND_1"/>
    <property type="match status" value="1"/>
</dbReference>
<dbReference type="Gene3D" id="3.40.50.300">
    <property type="entry name" value="P-loop containing nucleotide triphosphate hydrolases"/>
    <property type="match status" value="1"/>
</dbReference>
<dbReference type="SMART" id="SM00487">
    <property type="entry name" value="DEXDc"/>
    <property type="match status" value="1"/>
</dbReference>
<dbReference type="VEuPathDB" id="FungiDB:ATEG_03364"/>